<comment type="caution">
    <text evidence="1">The sequence shown here is derived from an EMBL/GenBank/DDBJ whole genome shotgun (WGS) entry which is preliminary data.</text>
</comment>
<keyword evidence="2" id="KW-1185">Reference proteome</keyword>
<evidence type="ECO:0000313" key="1">
    <source>
        <dbReference type="EMBL" id="KAJ9076877.1"/>
    </source>
</evidence>
<dbReference type="Proteomes" id="UP001165960">
    <property type="component" value="Unassembled WGS sequence"/>
</dbReference>
<reference evidence="1" key="1">
    <citation type="submission" date="2022-04" db="EMBL/GenBank/DDBJ databases">
        <title>Genome of the entomopathogenic fungus Entomophthora muscae.</title>
        <authorList>
            <person name="Elya C."/>
            <person name="Lovett B.R."/>
            <person name="Lee E."/>
            <person name="Macias A.M."/>
            <person name="Hajek A.E."/>
            <person name="De Bivort B.L."/>
            <person name="Kasson M.T."/>
            <person name="De Fine Licht H.H."/>
            <person name="Stajich J.E."/>
        </authorList>
    </citation>
    <scope>NUCLEOTIDE SEQUENCE</scope>
    <source>
        <strain evidence="1">Berkeley</strain>
    </source>
</reference>
<evidence type="ECO:0000313" key="2">
    <source>
        <dbReference type="Proteomes" id="UP001165960"/>
    </source>
</evidence>
<organism evidence="1 2">
    <name type="scientific">Entomophthora muscae</name>
    <dbReference type="NCBI Taxonomy" id="34485"/>
    <lineage>
        <taxon>Eukaryota</taxon>
        <taxon>Fungi</taxon>
        <taxon>Fungi incertae sedis</taxon>
        <taxon>Zoopagomycota</taxon>
        <taxon>Entomophthoromycotina</taxon>
        <taxon>Entomophthoromycetes</taxon>
        <taxon>Entomophthorales</taxon>
        <taxon>Entomophthoraceae</taxon>
        <taxon>Entomophthora</taxon>
    </lineage>
</organism>
<sequence length="115" mass="13337">MEWLPAPHPFQSTLVIEEDNKMNKHNTPLECEELKAHMERIKHNIDKQIKCGNYIRMQETMKQVPTNGMSKPKVTSNGLSASDIMKKLTFTVTLEDVFWISPQWCQQMIQAVSSF</sequence>
<gene>
    <name evidence="1" type="ORF">DSO57_1022081</name>
</gene>
<dbReference type="EMBL" id="QTSX02002239">
    <property type="protein sequence ID" value="KAJ9076877.1"/>
    <property type="molecule type" value="Genomic_DNA"/>
</dbReference>
<name>A0ACC2TRN3_9FUNG</name>
<protein>
    <submittedName>
        <fullName evidence="1">Uncharacterized protein</fullName>
    </submittedName>
</protein>
<proteinExistence type="predicted"/>
<accession>A0ACC2TRN3</accession>